<dbReference type="PANTHER" id="PTHR30204">
    <property type="entry name" value="REDOX-CYCLING DRUG-SENSING TRANSCRIPTIONAL ACTIVATOR SOXR"/>
    <property type="match status" value="1"/>
</dbReference>
<dbReference type="EMBL" id="JABBJH010000010">
    <property type="protein sequence ID" value="NMK39342.1"/>
    <property type="molecule type" value="Genomic_DNA"/>
</dbReference>
<organism evidence="6 7">
    <name type="scientific">Megasphaera elsdenii</name>
    <dbReference type="NCBI Taxonomy" id="907"/>
    <lineage>
        <taxon>Bacteria</taxon>
        <taxon>Bacillati</taxon>
        <taxon>Bacillota</taxon>
        <taxon>Negativicutes</taxon>
        <taxon>Veillonellales</taxon>
        <taxon>Veillonellaceae</taxon>
        <taxon>Megasphaera</taxon>
    </lineage>
</organism>
<dbReference type="GO" id="GO:0003700">
    <property type="term" value="F:DNA-binding transcription factor activity"/>
    <property type="evidence" value="ECO:0007669"/>
    <property type="project" value="InterPro"/>
</dbReference>
<accession>A0A848EU32</accession>
<keyword evidence="4" id="KW-0804">Transcription</keyword>
<dbReference type="Proteomes" id="UP000536773">
    <property type="component" value="Unassembled WGS sequence"/>
</dbReference>
<dbReference type="SMART" id="SM00422">
    <property type="entry name" value="HTH_MERR"/>
    <property type="match status" value="1"/>
</dbReference>
<dbReference type="Gene3D" id="1.10.1660.10">
    <property type="match status" value="1"/>
</dbReference>
<dbReference type="RefSeq" id="WP_169013664.1">
    <property type="nucleotide sequence ID" value="NZ_JABBJH010000010.1"/>
</dbReference>
<evidence type="ECO:0000313" key="7">
    <source>
        <dbReference type="Proteomes" id="UP000536773"/>
    </source>
</evidence>
<dbReference type="AlphaFoldDB" id="A0A848EU32"/>
<name>A0A848EU32_MEGEL</name>
<reference evidence="6 7" key="1">
    <citation type="submission" date="2020-04" db="EMBL/GenBank/DDBJ databases">
        <authorList>
            <person name="Hitch T.C.A."/>
            <person name="Wylensek D."/>
            <person name="Clavel T."/>
        </authorList>
    </citation>
    <scope>NUCLEOTIDE SEQUENCE [LARGE SCALE GENOMIC DNA]</scope>
    <source>
        <strain evidence="6 7">WCA-386-APC-2A</strain>
    </source>
</reference>
<dbReference type="InterPro" id="IPR000551">
    <property type="entry name" value="MerR-type_HTH_dom"/>
</dbReference>
<evidence type="ECO:0000256" key="1">
    <source>
        <dbReference type="ARBA" id="ARBA00022491"/>
    </source>
</evidence>
<sequence length="267" mass="31402">MNSYLTIGEFAKLRNVDRKSLRYYERIGALIPAYTDPATQYRYYKLEQLVDLDTILMCLELEIPLKEAAQYKSKDGSLDILRLYKDGKQKANEKLTHLYTIIGRLEGAICSMKENEQYKNKSTFYRRYKKKRSIIRTPFSDLGNEIAFRQKATELFVKAQQHGYIPMFNFPVGIMAEHNDKTLNIYVTLEIYSYEYSDSTQKLFSLPEGEYLCYQENCASIYNPSSYCLDIFAENPEIHFIFLTNMTLDKYEENNFPLEIQAFICNQ</sequence>
<evidence type="ECO:0000256" key="3">
    <source>
        <dbReference type="ARBA" id="ARBA00023125"/>
    </source>
</evidence>
<dbReference type="GO" id="GO:0003677">
    <property type="term" value="F:DNA binding"/>
    <property type="evidence" value="ECO:0007669"/>
    <property type="project" value="UniProtKB-KW"/>
</dbReference>
<dbReference type="Pfam" id="PF00376">
    <property type="entry name" value="MerR"/>
    <property type="match status" value="1"/>
</dbReference>
<dbReference type="InterPro" id="IPR009061">
    <property type="entry name" value="DNA-bd_dom_put_sf"/>
</dbReference>
<evidence type="ECO:0000259" key="5">
    <source>
        <dbReference type="PROSITE" id="PS50937"/>
    </source>
</evidence>
<evidence type="ECO:0000256" key="4">
    <source>
        <dbReference type="ARBA" id="ARBA00023163"/>
    </source>
</evidence>
<comment type="caution">
    <text evidence="6">The sequence shown here is derived from an EMBL/GenBank/DDBJ whole genome shotgun (WGS) entry which is preliminary data.</text>
</comment>
<keyword evidence="2" id="KW-0805">Transcription regulation</keyword>
<keyword evidence="1" id="KW-0678">Repressor</keyword>
<evidence type="ECO:0000256" key="2">
    <source>
        <dbReference type="ARBA" id="ARBA00023015"/>
    </source>
</evidence>
<feature type="domain" description="HTH merR-type" evidence="5">
    <location>
        <begin position="4"/>
        <end position="74"/>
    </location>
</feature>
<dbReference type="InterPro" id="IPR047057">
    <property type="entry name" value="MerR_fam"/>
</dbReference>
<dbReference type="SUPFAM" id="SSF46955">
    <property type="entry name" value="Putative DNA-binding domain"/>
    <property type="match status" value="1"/>
</dbReference>
<protein>
    <submittedName>
        <fullName evidence="6">MerR family DNA-binding transcriptional regulator</fullName>
    </submittedName>
</protein>
<proteinExistence type="predicted"/>
<dbReference type="PROSITE" id="PS50937">
    <property type="entry name" value="HTH_MERR_2"/>
    <property type="match status" value="1"/>
</dbReference>
<dbReference type="PANTHER" id="PTHR30204:SF69">
    <property type="entry name" value="MERR-FAMILY TRANSCRIPTIONAL REGULATOR"/>
    <property type="match status" value="1"/>
</dbReference>
<keyword evidence="3 6" id="KW-0238">DNA-binding</keyword>
<evidence type="ECO:0000313" key="6">
    <source>
        <dbReference type="EMBL" id="NMK39342.1"/>
    </source>
</evidence>
<gene>
    <name evidence="6" type="ORF">HG933_08115</name>
</gene>